<proteinExistence type="predicted"/>
<evidence type="ECO:0000313" key="8">
    <source>
        <dbReference type="EMBL" id="CCW33985.1"/>
    </source>
</evidence>
<dbReference type="InParanoid" id="S0ESQ5"/>
<dbReference type="InterPro" id="IPR020846">
    <property type="entry name" value="MFS_dom"/>
</dbReference>
<organism evidence="8 9">
    <name type="scientific">Chthonomonas calidirosea (strain DSM 23976 / ICMP 18418 / T49)</name>
    <dbReference type="NCBI Taxonomy" id="1303518"/>
    <lineage>
        <taxon>Bacteria</taxon>
        <taxon>Bacillati</taxon>
        <taxon>Armatimonadota</taxon>
        <taxon>Chthonomonadia</taxon>
        <taxon>Chthonomonadales</taxon>
        <taxon>Chthonomonadaceae</taxon>
        <taxon>Chthonomonas</taxon>
    </lineage>
</organism>
<dbReference type="InterPro" id="IPR011701">
    <property type="entry name" value="MFS"/>
</dbReference>
<evidence type="ECO:0000313" key="9">
    <source>
        <dbReference type="Proteomes" id="UP000014227"/>
    </source>
</evidence>
<comment type="subcellular location">
    <subcellularLocation>
        <location evidence="1">Cell membrane</location>
        <topology evidence="1">Multi-pass membrane protein</topology>
    </subcellularLocation>
</comment>
<dbReference type="InterPro" id="IPR052425">
    <property type="entry name" value="Uncharacterized_MFS-type"/>
</dbReference>
<evidence type="ECO:0000256" key="6">
    <source>
        <dbReference type="SAM" id="Phobius"/>
    </source>
</evidence>
<dbReference type="PANTHER" id="PTHR42688">
    <property type="entry name" value="CONSERVED PROTEIN"/>
    <property type="match status" value="1"/>
</dbReference>
<evidence type="ECO:0000256" key="2">
    <source>
        <dbReference type="ARBA" id="ARBA00022475"/>
    </source>
</evidence>
<dbReference type="AlphaFoldDB" id="S0ESQ5"/>
<dbReference type="PANTHER" id="PTHR42688:SF1">
    <property type="entry name" value="BLR5212 PROTEIN"/>
    <property type="match status" value="1"/>
</dbReference>
<feature type="transmembrane region" description="Helical" evidence="6">
    <location>
        <begin position="378"/>
        <end position="398"/>
    </location>
</feature>
<dbReference type="eggNOG" id="COG2814">
    <property type="taxonomic scope" value="Bacteria"/>
</dbReference>
<evidence type="ECO:0000256" key="5">
    <source>
        <dbReference type="ARBA" id="ARBA00023136"/>
    </source>
</evidence>
<dbReference type="PROSITE" id="PS50850">
    <property type="entry name" value="MFS"/>
    <property type="match status" value="1"/>
</dbReference>
<feature type="transmembrane region" description="Helical" evidence="6">
    <location>
        <begin position="185"/>
        <end position="207"/>
    </location>
</feature>
<evidence type="ECO:0000256" key="1">
    <source>
        <dbReference type="ARBA" id="ARBA00004651"/>
    </source>
</evidence>
<name>S0ESQ5_CHTCT</name>
<evidence type="ECO:0000256" key="4">
    <source>
        <dbReference type="ARBA" id="ARBA00022989"/>
    </source>
</evidence>
<sequence>MKQDPTSPSTDSASTSIDVRRAALRFVLLISVLSFFADFTYEGSRSITGPYLETLRASAFVVGAVAGFGELCGYALRFFSGRLADITGRFWPITIFGYTVQMLSVPALALTGSWQAAATLIVLERIGRAIRNPPRDVMLSHAAKHMGGYGWTFGVHEACDQFGALCGPLVIALVLAHHGKYHEAFAVLLVPALITLGFVWIACLLYPRPQDLEPAFIDQGPPTSYSRAFWVYLVGAALVAIGFADYSLIAYHFARVHSVPSAVIPIFYAVAMAVSGGASLLFGRLFDRYGFPVLVGLTMVASLFAPLVFLGGFWVALIGAAMWGMGMGVHESIIPATVTPMVPPQRRASAFGLFTACYGIFWFLGSAVMGFLYDHSRIGVIVFCMITQLMAVPLFLWVSRNRSLSSEG</sequence>
<dbReference type="OrthoDB" id="9803985at2"/>
<dbReference type="RefSeq" id="WP_016481549.1">
    <property type="nucleotide sequence ID" value="NC_021487.1"/>
</dbReference>
<dbReference type="GO" id="GO:0005886">
    <property type="term" value="C:plasma membrane"/>
    <property type="evidence" value="ECO:0007669"/>
    <property type="project" value="UniProtKB-SubCell"/>
</dbReference>
<feature type="transmembrane region" description="Helical" evidence="6">
    <location>
        <begin position="227"/>
        <end position="251"/>
    </location>
</feature>
<gene>
    <name evidence="8" type="ORF">CCALI_00147</name>
</gene>
<dbReference type="CDD" id="cd17370">
    <property type="entry name" value="MFS_MJ1317_like"/>
    <property type="match status" value="1"/>
</dbReference>
<keyword evidence="2" id="KW-1003">Cell membrane</keyword>
<feature type="domain" description="Major facilitator superfamily (MFS) profile" evidence="7">
    <location>
        <begin position="228"/>
        <end position="408"/>
    </location>
</feature>
<feature type="transmembrane region" description="Helical" evidence="6">
    <location>
        <begin position="96"/>
        <end position="123"/>
    </location>
</feature>
<dbReference type="PATRIC" id="fig|1303518.3.peg.149"/>
<keyword evidence="4 6" id="KW-1133">Transmembrane helix</keyword>
<keyword evidence="5 6" id="KW-0472">Membrane</keyword>
<protein>
    <submittedName>
        <fullName evidence="8">Arabinose efflux permease</fullName>
    </submittedName>
</protein>
<dbReference type="Pfam" id="PF07690">
    <property type="entry name" value="MFS_1"/>
    <property type="match status" value="1"/>
</dbReference>
<evidence type="ECO:0000259" key="7">
    <source>
        <dbReference type="PROSITE" id="PS50850"/>
    </source>
</evidence>
<dbReference type="FunCoup" id="S0ESQ5">
    <property type="interactions" value="35"/>
</dbReference>
<feature type="transmembrane region" description="Helical" evidence="6">
    <location>
        <begin position="22"/>
        <end position="41"/>
    </location>
</feature>
<dbReference type="Gene3D" id="1.20.1250.20">
    <property type="entry name" value="MFS general substrate transporter like domains"/>
    <property type="match status" value="2"/>
</dbReference>
<feature type="transmembrane region" description="Helical" evidence="6">
    <location>
        <begin position="263"/>
        <end position="283"/>
    </location>
</feature>
<dbReference type="InterPro" id="IPR036259">
    <property type="entry name" value="MFS_trans_sf"/>
</dbReference>
<reference evidence="9" key="1">
    <citation type="submission" date="2013-03" db="EMBL/GenBank/DDBJ databases">
        <title>Genome sequence of Chthonomonas calidirosea, the first sequenced genome from the Armatimonadetes phylum (formally candidate division OP10).</title>
        <authorList>
            <person name="Lee K.C.Y."/>
            <person name="Morgan X.C."/>
            <person name="Dunfield P.F."/>
            <person name="Tamas I."/>
            <person name="Houghton K.M."/>
            <person name="Vyssotski M."/>
            <person name="Ryan J.L.J."/>
            <person name="Lagutin K."/>
            <person name="McDonald I.R."/>
            <person name="Stott M.B."/>
        </authorList>
    </citation>
    <scope>NUCLEOTIDE SEQUENCE [LARGE SCALE GENOMIC DNA]</scope>
    <source>
        <strain evidence="9">DSM 23976 / ICMP 18418 / T49</strain>
    </source>
</reference>
<keyword evidence="3 6" id="KW-0812">Transmembrane</keyword>
<accession>S0ESQ5</accession>
<dbReference type="Proteomes" id="UP000014227">
    <property type="component" value="Chromosome I"/>
</dbReference>
<feature type="transmembrane region" description="Helical" evidence="6">
    <location>
        <begin position="53"/>
        <end position="76"/>
    </location>
</feature>
<evidence type="ECO:0000256" key="3">
    <source>
        <dbReference type="ARBA" id="ARBA00022692"/>
    </source>
</evidence>
<dbReference type="SUPFAM" id="SSF103473">
    <property type="entry name" value="MFS general substrate transporter"/>
    <property type="match status" value="1"/>
</dbReference>
<keyword evidence="9" id="KW-1185">Reference proteome</keyword>
<dbReference type="GO" id="GO:0022857">
    <property type="term" value="F:transmembrane transporter activity"/>
    <property type="evidence" value="ECO:0007669"/>
    <property type="project" value="InterPro"/>
</dbReference>
<dbReference type="KEGG" id="ccz:CCALI_00147"/>
<feature type="transmembrane region" description="Helical" evidence="6">
    <location>
        <begin position="289"/>
        <end position="317"/>
    </location>
</feature>
<dbReference type="HOGENOM" id="CLU_040020_2_0_0"/>
<feature type="transmembrane region" description="Helical" evidence="6">
    <location>
        <begin position="350"/>
        <end position="372"/>
    </location>
</feature>
<dbReference type="EMBL" id="HF951689">
    <property type="protein sequence ID" value="CCW33985.1"/>
    <property type="molecule type" value="Genomic_DNA"/>
</dbReference>